<evidence type="ECO:0000256" key="1">
    <source>
        <dbReference type="SAM" id="MobiDB-lite"/>
    </source>
</evidence>
<gene>
    <name evidence="2" type="ORF">AXG93_4666s1380</name>
</gene>
<accession>A0A176W4P5</accession>
<reference evidence="2" key="1">
    <citation type="submission" date="2016-03" db="EMBL/GenBank/DDBJ databases">
        <title>Mechanisms controlling the formation of the plant cell surface in tip-growing cells are functionally conserved among land plants.</title>
        <authorList>
            <person name="Honkanen S."/>
            <person name="Jones V.A."/>
            <person name="Morieri G."/>
            <person name="Champion C."/>
            <person name="Hetherington A.J."/>
            <person name="Kelly S."/>
            <person name="Saint-Marcoux D."/>
            <person name="Proust H."/>
            <person name="Prescott H."/>
            <person name="Dolan L."/>
        </authorList>
    </citation>
    <scope>NUCLEOTIDE SEQUENCE [LARGE SCALE GENOMIC DNA]</scope>
    <source>
        <tissue evidence="2">Whole gametophyte</tissue>
    </source>
</reference>
<evidence type="ECO:0000313" key="2">
    <source>
        <dbReference type="EMBL" id="OAE27166.1"/>
    </source>
</evidence>
<dbReference type="EMBL" id="LVLJ01001967">
    <property type="protein sequence ID" value="OAE27166.1"/>
    <property type="molecule type" value="Genomic_DNA"/>
</dbReference>
<protein>
    <submittedName>
        <fullName evidence="2">Uncharacterized protein</fullName>
    </submittedName>
</protein>
<sequence>MARSTQLRMVLLKVPQIGLRAFQRELIAVRLDFPPMGMELGMSGDGTRVAAGEESTSARIPTASGEMAGQRLGASVGKTSGQTPSAQAQLEKSATDEGRKEEIRVPSAQLPSAQAPSSRRSELAGSQISHRIGYLGREWSGGRISRSHATQFQGITEDFCGNRDPRFLYEEDESSSEGQEVESVQGTPTGVLCEQVVPLLRYLDRKAAKYADPRHQGSYVKLVLNRT</sequence>
<organism evidence="2 3">
    <name type="scientific">Marchantia polymorpha subsp. ruderalis</name>
    <dbReference type="NCBI Taxonomy" id="1480154"/>
    <lineage>
        <taxon>Eukaryota</taxon>
        <taxon>Viridiplantae</taxon>
        <taxon>Streptophyta</taxon>
        <taxon>Embryophyta</taxon>
        <taxon>Marchantiophyta</taxon>
        <taxon>Marchantiopsida</taxon>
        <taxon>Marchantiidae</taxon>
        <taxon>Marchantiales</taxon>
        <taxon>Marchantiaceae</taxon>
        <taxon>Marchantia</taxon>
    </lineage>
</organism>
<feature type="compositionally biased region" description="Basic and acidic residues" evidence="1">
    <location>
        <begin position="93"/>
        <end position="104"/>
    </location>
</feature>
<dbReference type="Proteomes" id="UP000077202">
    <property type="component" value="Unassembled WGS sequence"/>
</dbReference>
<feature type="region of interest" description="Disordered" evidence="1">
    <location>
        <begin position="45"/>
        <end position="126"/>
    </location>
</feature>
<name>A0A176W4P5_MARPO</name>
<proteinExistence type="predicted"/>
<keyword evidence="3" id="KW-1185">Reference proteome</keyword>
<evidence type="ECO:0000313" key="3">
    <source>
        <dbReference type="Proteomes" id="UP000077202"/>
    </source>
</evidence>
<dbReference type="AlphaFoldDB" id="A0A176W4P5"/>
<feature type="compositionally biased region" description="Polar residues" evidence="1">
    <location>
        <begin position="77"/>
        <end position="92"/>
    </location>
</feature>
<feature type="compositionally biased region" description="Low complexity" evidence="1">
    <location>
        <begin position="106"/>
        <end position="118"/>
    </location>
</feature>
<comment type="caution">
    <text evidence="2">The sequence shown here is derived from an EMBL/GenBank/DDBJ whole genome shotgun (WGS) entry which is preliminary data.</text>
</comment>